<dbReference type="EMBL" id="WTVR01000038">
    <property type="protein sequence ID" value="NMF90257.1"/>
    <property type="molecule type" value="Genomic_DNA"/>
</dbReference>
<dbReference type="InterPro" id="IPR036465">
    <property type="entry name" value="vWFA_dom_sf"/>
</dbReference>
<dbReference type="Proteomes" id="UP000652074">
    <property type="component" value="Unassembled WGS sequence"/>
</dbReference>
<proteinExistence type="predicted"/>
<keyword evidence="3" id="KW-1185">Reference proteome</keyword>
<protein>
    <submittedName>
        <fullName evidence="2">Cobalt chelatase</fullName>
    </submittedName>
</protein>
<dbReference type="InterPro" id="IPR051928">
    <property type="entry name" value="NorD/CobT"/>
</dbReference>
<dbReference type="RefSeq" id="WP_169207607.1">
    <property type="nucleotide sequence ID" value="NZ_CP059560.1"/>
</dbReference>
<dbReference type="Pfam" id="PF11775">
    <property type="entry name" value="CobT_C"/>
    <property type="match status" value="1"/>
</dbReference>
<dbReference type="PANTHER" id="PTHR41248:SF1">
    <property type="entry name" value="NORD PROTEIN"/>
    <property type="match status" value="1"/>
</dbReference>
<accession>A0ABX1MQL7</accession>
<evidence type="ECO:0000259" key="1">
    <source>
        <dbReference type="Pfam" id="PF11775"/>
    </source>
</evidence>
<comment type="caution">
    <text evidence="2">The sequence shown here is derived from an EMBL/GenBank/DDBJ whole genome shotgun (WGS) entry which is preliminary data.</text>
</comment>
<name>A0ABX1MQL7_9RHOO</name>
<dbReference type="SUPFAM" id="SSF53300">
    <property type="entry name" value="vWA-like"/>
    <property type="match status" value="1"/>
</dbReference>
<organism evidence="2 3">
    <name type="scientific">Aromatoleum petrolei</name>
    <dbReference type="NCBI Taxonomy" id="76116"/>
    <lineage>
        <taxon>Bacteria</taxon>
        <taxon>Pseudomonadati</taxon>
        <taxon>Pseudomonadota</taxon>
        <taxon>Betaproteobacteria</taxon>
        <taxon>Rhodocyclales</taxon>
        <taxon>Rhodocyclaceae</taxon>
        <taxon>Aromatoleum</taxon>
    </lineage>
</organism>
<feature type="domain" description="Cobalamin biosynthesis protein CobT VWA" evidence="1">
    <location>
        <begin position="359"/>
        <end position="571"/>
    </location>
</feature>
<sequence>MSKAPAPNAQQQARRQQRVEELCAATLRALTGRPALHYRGRRLYAGERSVPVHTPHLRIDARTDAFADCRAAADGIALRLLHSDPALHTRLAPADPVERLVFELLEQLRVETLAPAAMPGMVHNLHERFVSWSRAFYRSGLTEGSVGILLYTVAQMCWSRLTTRPVLEDTEDYIESTRMGLVSAMGTSLAGIRRQRHDQTAFAPHALEIARIVGERVRAEQTAAEDGEEADQDETATRDFALLLDFDDAGDGDNGIAAATTGTSKVLADAALAYRVYTTRFDSEVAAGTLVRRALLREYRERLDRCVAEQGLNLPRLARQLAAVLTRPTRDGWRFGEEEGHIDGRRLAQVISSPAERRVFRQERHLPQSDCIVGLLLDCSGSMKAHIEPVAVMIDALLRALDMIGVATELLGFTTGAWNGGRAYRDWMSRGRPSHPGRLNEVCHMVFKDADRNWRRARTDIAALFKADLFREGIDGEAVDWACNRLLARPEGRRILIVISDGCPSDSATGLANDPFYLDNHLKDVVARRSREGAVEILGLGVGLDLSPFYRRSLAADMTQGLDNTLFPEIVQLIGGHAHR</sequence>
<dbReference type="Pfam" id="PF06213">
    <property type="entry name" value="CobT"/>
    <property type="match status" value="1"/>
</dbReference>
<dbReference type="PIRSF" id="PIRSF031715">
    <property type="entry name" value="Cob_chel_CobT"/>
    <property type="match status" value="1"/>
</dbReference>
<reference evidence="2 3" key="1">
    <citation type="submission" date="2019-12" db="EMBL/GenBank/DDBJ databases">
        <title>Comparative genomics gives insights into the taxonomy of the Azoarcus-Aromatoleum group and reveals separate origins of nif in the plant-associated Azoarcus and non-plant-associated Aromatoleum sub-groups.</title>
        <authorList>
            <person name="Lafos M."/>
            <person name="Maluk M."/>
            <person name="Batista M."/>
            <person name="Junghare M."/>
            <person name="Carmona M."/>
            <person name="Faoro H."/>
            <person name="Cruz L.M."/>
            <person name="Battistoni F."/>
            <person name="De Souza E."/>
            <person name="Pedrosa F."/>
            <person name="Chen W.-M."/>
            <person name="Poole P.S."/>
            <person name="Dixon R.A."/>
            <person name="James E.K."/>
        </authorList>
    </citation>
    <scope>NUCLEOTIDE SEQUENCE [LARGE SCALE GENOMIC DNA]</scope>
    <source>
        <strain evidence="2 3">ToN1</strain>
    </source>
</reference>
<gene>
    <name evidence="2" type="ORF">GPA26_17455</name>
</gene>
<evidence type="ECO:0000313" key="2">
    <source>
        <dbReference type="EMBL" id="NMF90257.1"/>
    </source>
</evidence>
<dbReference type="InterPro" id="IPR006538">
    <property type="entry name" value="CobT"/>
</dbReference>
<dbReference type="Gene3D" id="3.40.50.410">
    <property type="entry name" value="von Willebrand factor, type A domain"/>
    <property type="match status" value="1"/>
</dbReference>
<dbReference type="PANTHER" id="PTHR41248">
    <property type="entry name" value="NORD PROTEIN"/>
    <property type="match status" value="1"/>
</dbReference>
<dbReference type="InterPro" id="IPR025861">
    <property type="entry name" value="CobT_VWA_dom"/>
</dbReference>
<evidence type="ECO:0000313" key="3">
    <source>
        <dbReference type="Proteomes" id="UP000652074"/>
    </source>
</evidence>